<accession>A0A6P6TYP1</accession>
<dbReference type="Proteomes" id="UP001652660">
    <property type="component" value="Chromosome 8c"/>
</dbReference>
<dbReference type="GeneID" id="113705816"/>
<feature type="domain" description="Endonuclease/exonuclease/phosphatase" evidence="1">
    <location>
        <begin position="20"/>
        <end position="184"/>
    </location>
</feature>
<organism evidence="2 3">
    <name type="scientific">Coffea arabica</name>
    <name type="common">Arabian coffee</name>
    <dbReference type="NCBI Taxonomy" id="13443"/>
    <lineage>
        <taxon>Eukaryota</taxon>
        <taxon>Viridiplantae</taxon>
        <taxon>Streptophyta</taxon>
        <taxon>Embryophyta</taxon>
        <taxon>Tracheophyta</taxon>
        <taxon>Spermatophyta</taxon>
        <taxon>Magnoliopsida</taxon>
        <taxon>eudicotyledons</taxon>
        <taxon>Gunneridae</taxon>
        <taxon>Pentapetalae</taxon>
        <taxon>asterids</taxon>
        <taxon>lamiids</taxon>
        <taxon>Gentianales</taxon>
        <taxon>Rubiaceae</taxon>
        <taxon>Ixoroideae</taxon>
        <taxon>Gardenieae complex</taxon>
        <taxon>Bertiereae - Coffeeae clade</taxon>
        <taxon>Coffeeae</taxon>
        <taxon>Coffea</taxon>
    </lineage>
</organism>
<dbReference type="InterPro" id="IPR005135">
    <property type="entry name" value="Endo/exonuclease/phosphatase"/>
</dbReference>
<dbReference type="RefSeq" id="XP_027083525.2">
    <property type="nucleotide sequence ID" value="XM_027227724.2"/>
</dbReference>
<name>A0A6P6TYP1_COFAR</name>
<evidence type="ECO:0000313" key="2">
    <source>
        <dbReference type="Proteomes" id="UP001652660"/>
    </source>
</evidence>
<dbReference type="SUPFAM" id="SSF56219">
    <property type="entry name" value="DNase I-like"/>
    <property type="match status" value="1"/>
</dbReference>
<evidence type="ECO:0000313" key="3">
    <source>
        <dbReference type="RefSeq" id="XP_027083525.2"/>
    </source>
</evidence>
<dbReference type="AlphaFoldDB" id="A0A6P6TYP1"/>
<reference evidence="3" key="2">
    <citation type="submission" date="2025-08" db="UniProtKB">
        <authorList>
            <consortium name="RefSeq"/>
        </authorList>
    </citation>
    <scope>IDENTIFICATION</scope>
    <source>
        <tissue evidence="3">Leaves</tissue>
    </source>
</reference>
<proteinExistence type="predicted"/>
<dbReference type="InterPro" id="IPR036691">
    <property type="entry name" value="Endo/exonu/phosph_ase_sf"/>
</dbReference>
<dbReference type="GO" id="GO:0003824">
    <property type="term" value="F:catalytic activity"/>
    <property type="evidence" value="ECO:0007669"/>
    <property type="project" value="InterPro"/>
</dbReference>
<dbReference type="PANTHER" id="PTHR33710">
    <property type="entry name" value="BNAC02G09200D PROTEIN"/>
    <property type="match status" value="1"/>
</dbReference>
<protein>
    <recommendedName>
        <fullName evidence="1">Endonuclease/exonuclease/phosphatase domain-containing protein</fullName>
    </recommendedName>
</protein>
<keyword evidence="2" id="KW-1185">Reference proteome</keyword>
<sequence length="361" mass="41617">MVEALRLDGLATTLKFKMGLFNSSNKIWVLWRDSFAASVLGNSDQYIHLAVTRDRWPHVIYCTFVYAKYTTAERQPLSTDLLTLSQIVGSRPWMVGGDFNVTASIVEYLGPAQQNMGAITVFVDTISTCSLHSVSAFGSRFTWTGICQGRRIWKRLDRVLINMEWLHSFHLSSLQHLNRAGSDHSPLLFQIQRRNPACPWAFKFQHMWVNHPSFHEVLRANWQQEINGYGMFAFSSKLKQLKHMLREWNKNAFGNIFSNVAAAEEEVRISEIRLEEEGSKEARLHWSRAQAQLLKTLADEETYWKQKACVWWLKEGDSNTQFFHSSILAKRALLSIHRIKDINGTLWEDESVIGQSAALFF</sequence>
<dbReference type="OrthoDB" id="1112411at2759"/>
<dbReference type="PANTHER" id="PTHR33710:SF71">
    <property type="entry name" value="ENDONUCLEASE_EXONUCLEASE_PHOSPHATASE DOMAIN-CONTAINING PROTEIN"/>
    <property type="match status" value="1"/>
</dbReference>
<dbReference type="Pfam" id="PF03372">
    <property type="entry name" value="Exo_endo_phos"/>
    <property type="match status" value="1"/>
</dbReference>
<evidence type="ECO:0000259" key="1">
    <source>
        <dbReference type="Pfam" id="PF03372"/>
    </source>
</evidence>
<reference evidence="2" key="1">
    <citation type="journal article" date="2025" name="Foods">
        <title>Unveiling the Microbial Signatures of Arabica Coffee Cherries: Insights into Ripeness Specific Diversity, Functional Traits, and Implications for Quality and Safety.</title>
        <authorList>
            <consortium name="RefSeq"/>
            <person name="Tenea G.N."/>
            <person name="Cifuentes V."/>
            <person name="Reyes P."/>
            <person name="Cevallos-Vallejos M."/>
        </authorList>
    </citation>
    <scope>NUCLEOTIDE SEQUENCE [LARGE SCALE GENOMIC DNA]</scope>
</reference>
<gene>
    <name evidence="3" type="primary">LOC113705816</name>
</gene>
<dbReference type="Gene3D" id="3.60.10.10">
    <property type="entry name" value="Endonuclease/exonuclease/phosphatase"/>
    <property type="match status" value="1"/>
</dbReference>